<proteinExistence type="predicted"/>
<dbReference type="SUPFAM" id="SSF46565">
    <property type="entry name" value="Chaperone J-domain"/>
    <property type="match status" value="1"/>
</dbReference>
<dbReference type="PANTHER" id="PTHR45006:SF1">
    <property type="entry name" value="DNAJ-LIKE PROTEIN 1"/>
    <property type="match status" value="1"/>
</dbReference>
<dbReference type="Gene3D" id="1.10.287.110">
    <property type="entry name" value="DnaJ domain"/>
    <property type="match status" value="1"/>
</dbReference>
<feature type="compositionally biased region" description="Basic and acidic residues" evidence="1">
    <location>
        <begin position="214"/>
        <end position="251"/>
    </location>
</feature>
<feature type="compositionally biased region" description="Basic and acidic residues" evidence="1">
    <location>
        <begin position="473"/>
        <end position="491"/>
    </location>
</feature>
<feature type="compositionally biased region" description="Polar residues" evidence="1">
    <location>
        <begin position="138"/>
        <end position="152"/>
    </location>
</feature>
<dbReference type="InterPro" id="IPR018253">
    <property type="entry name" value="DnaJ_domain_CS"/>
</dbReference>
<dbReference type="PROSITE" id="PS00636">
    <property type="entry name" value="DNAJ_1"/>
    <property type="match status" value="1"/>
</dbReference>
<reference evidence="3 4" key="1">
    <citation type="journal article" date="2020" name="ISME J.">
        <title>Uncovering the hidden diversity of litter-decomposition mechanisms in mushroom-forming fungi.</title>
        <authorList>
            <person name="Floudas D."/>
            <person name="Bentzer J."/>
            <person name="Ahren D."/>
            <person name="Johansson T."/>
            <person name="Persson P."/>
            <person name="Tunlid A."/>
        </authorList>
    </citation>
    <scope>NUCLEOTIDE SEQUENCE [LARGE SCALE GENOMIC DNA]</scope>
    <source>
        <strain evidence="3 4">CBS 661.87</strain>
    </source>
</reference>
<feature type="domain" description="J" evidence="2">
    <location>
        <begin position="7"/>
        <end position="71"/>
    </location>
</feature>
<name>A0A8H5HIK5_9AGAR</name>
<feature type="region of interest" description="Disordered" evidence="1">
    <location>
        <begin position="126"/>
        <end position="156"/>
    </location>
</feature>
<feature type="compositionally biased region" description="Polar residues" evidence="1">
    <location>
        <begin position="493"/>
        <end position="506"/>
    </location>
</feature>
<dbReference type="Pfam" id="PF00226">
    <property type="entry name" value="DnaJ"/>
    <property type="match status" value="1"/>
</dbReference>
<dbReference type="InterPro" id="IPR036869">
    <property type="entry name" value="J_dom_sf"/>
</dbReference>
<dbReference type="InterPro" id="IPR052814">
    <property type="entry name" value="Peroxisomal_DnaJ"/>
</dbReference>
<comment type="caution">
    <text evidence="3">The sequence shown here is derived from an EMBL/GenBank/DDBJ whole genome shotgun (WGS) entry which is preliminary data.</text>
</comment>
<protein>
    <recommendedName>
        <fullName evidence="2">J domain-containing protein</fullName>
    </recommendedName>
</protein>
<dbReference type="OrthoDB" id="552049at2759"/>
<evidence type="ECO:0000313" key="4">
    <source>
        <dbReference type="Proteomes" id="UP000565441"/>
    </source>
</evidence>
<dbReference type="GO" id="GO:0016558">
    <property type="term" value="P:protein import into peroxisome matrix"/>
    <property type="evidence" value="ECO:0007669"/>
    <property type="project" value="TreeGrafter"/>
</dbReference>
<feature type="compositionally biased region" description="Basic and acidic residues" evidence="1">
    <location>
        <begin position="446"/>
        <end position="455"/>
    </location>
</feature>
<evidence type="ECO:0000259" key="2">
    <source>
        <dbReference type="PROSITE" id="PS50076"/>
    </source>
</evidence>
<dbReference type="InterPro" id="IPR001623">
    <property type="entry name" value="DnaJ_domain"/>
</dbReference>
<sequence>MAPVETEYYELLAVAVDADDTTLKKAYRKQAMKYHPDKNPSPDAEEKFKEISKAYQVLSDPNLRTVYDKNGKSMVDKEGGINMEDAAGFFANVFGGERFMDYIGEISIMKDMTSVATTMMTDEEKAEIEKQLNGEGPSGSNPTTPPVASTPHQADEKIPEATFAQATEVPTTVPPPASATPHAPHAARPDPPTTSSLVAHGEVASSVSPSLSQADKEKEKEKERQKEAARKRAKISQEQKEKLREQERERRKVMETRVTALTQKMIERLRPFVEAKHPGDKDDPETIAFEKKMKREAEDLKLESFGVELLHTIGNVYMMKSSSFMKSRKFLGIPGFFSRLKEKGALAKDVWGVIGSALSVRDVMMEMEKAQAKGELGEEELRALEMDITGKIMLASWRGARLEVVQVVDNVLKEPGQPDVVLYNRAKGLLLTGAIFKSTIPDESDEERRELERMVAEAAHPKSKKHSTNAAKAKREDMIRQAKEQQEKEKAQGSPTGTQTFKPTSD</sequence>
<gene>
    <name evidence="3" type="ORF">D9615_003716</name>
</gene>
<dbReference type="AlphaFoldDB" id="A0A8H5HIK5"/>
<dbReference type="GO" id="GO:0005829">
    <property type="term" value="C:cytosol"/>
    <property type="evidence" value="ECO:0007669"/>
    <property type="project" value="TreeGrafter"/>
</dbReference>
<dbReference type="PROSITE" id="PS50076">
    <property type="entry name" value="DNAJ_2"/>
    <property type="match status" value="1"/>
</dbReference>
<dbReference type="Pfam" id="PF14308">
    <property type="entry name" value="DnaJ-X"/>
    <property type="match status" value="1"/>
</dbReference>
<feature type="region of interest" description="Disordered" evidence="1">
    <location>
        <begin position="442"/>
        <end position="506"/>
    </location>
</feature>
<dbReference type="EMBL" id="JAACJP010000006">
    <property type="protein sequence ID" value="KAF5383786.1"/>
    <property type="molecule type" value="Genomic_DNA"/>
</dbReference>
<dbReference type="PRINTS" id="PR00625">
    <property type="entry name" value="JDOMAIN"/>
</dbReference>
<dbReference type="CDD" id="cd06257">
    <property type="entry name" value="DnaJ"/>
    <property type="match status" value="1"/>
</dbReference>
<accession>A0A8H5HIK5</accession>
<keyword evidence="4" id="KW-1185">Reference proteome</keyword>
<evidence type="ECO:0000313" key="3">
    <source>
        <dbReference type="EMBL" id="KAF5383786.1"/>
    </source>
</evidence>
<dbReference type="Proteomes" id="UP000565441">
    <property type="component" value="Unassembled WGS sequence"/>
</dbReference>
<evidence type="ECO:0000256" key="1">
    <source>
        <dbReference type="SAM" id="MobiDB-lite"/>
    </source>
</evidence>
<feature type="region of interest" description="Disordered" evidence="1">
    <location>
        <begin position="169"/>
        <end position="251"/>
    </location>
</feature>
<dbReference type="SMART" id="SM00271">
    <property type="entry name" value="DnaJ"/>
    <property type="match status" value="1"/>
</dbReference>
<dbReference type="InterPro" id="IPR026894">
    <property type="entry name" value="DnaJ_X"/>
</dbReference>
<dbReference type="PANTHER" id="PTHR45006">
    <property type="entry name" value="DNAJ-LIKE PROTEIN 1"/>
    <property type="match status" value="1"/>
</dbReference>
<organism evidence="3 4">
    <name type="scientific">Tricholomella constricta</name>
    <dbReference type="NCBI Taxonomy" id="117010"/>
    <lineage>
        <taxon>Eukaryota</taxon>
        <taxon>Fungi</taxon>
        <taxon>Dikarya</taxon>
        <taxon>Basidiomycota</taxon>
        <taxon>Agaricomycotina</taxon>
        <taxon>Agaricomycetes</taxon>
        <taxon>Agaricomycetidae</taxon>
        <taxon>Agaricales</taxon>
        <taxon>Tricholomatineae</taxon>
        <taxon>Lyophyllaceae</taxon>
        <taxon>Tricholomella</taxon>
    </lineage>
</organism>